<evidence type="ECO:0000256" key="1">
    <source>
        <dbReference type="SAM" id="MobiDB-lite"/>
    </source>
</evidence>
<dbReference type="AlphaFoldDB" id="G2QL28"/>
<gene>
    <name evidence="3" type="ORF">MYCTH_2129788</name>
</gene>
<evidence type="ECO:0008006" key="5">
    <source>
        <dbReference type="Google" id="ProtNLM"/>
    </source>
</evidence>
<feature type="chain" id="PRO_5003436421" description="GPI anchored protein" evidence="2">
    <location>
        <begin position="17"/>
        <end position="195"/>
    </location>
</feature>
<dbReference type="PANTHER" id="PTHR40640">
    <property type="entry name" value="ANCHORED GLYCOPROTEIN, PUTATIVE (AFU_ORTHOLOGUE AFUA_8G04860)-RELATED"/>
    <property type="match status" value="1"/>
</dbReference>
<dbReference type="PANTHER" id="PTHR40640:SF1">
    <property type="entry name" value="ANCHORED GLYCOPROTEIN, PUTATIVE (AFU_ORTHOLOGUE AFUA_8G04860)-RELATED"/>
    <property type="match status" value="1"/>
</dbReference>
<keyword evidence="4" id="KW-1185">Reference proteome</keyword>
<protein>
    <recommendedName>
        <fullName evidence="5">GPI anchored protein</fullName>
    </recommendedName>
</protein>
<feature type="signal peptide" evidence="2">
    <location>
        <begin position="1"/>
        <end position="16"/>
    </location>
</feature>
<reference evidence="3 4" key="1">
    <citation type="journal article" date="2011" name="Nat. Biotechnol.">
        <title>Comparative genomic analysis of the thermophilic biomass-degrading fungi Myceliophthora thermophila and Thielavia terrestris.</title>
        <authorList>
            <person name="Berka R.M."/>
            <person name="Grigoriev I.V."/>
            <person name="Otillar R."/>
            <person name="Salamov A."/>
            <person name="Grimwood J."/>
            <person name="Reid I."/>
            <person name="Ishmael N."/>
            <person name="John T."/>
            <person name="Darmond C."/>
            <person name="Moisan M.-C."/>
            <person name="Henrissat B."/>
            <person name="Coutinho P.M."/>
            <person name="Lombard V."/>
            <person name="Natvig D.O."/>
            <person name="Lindquist E."/>
            <person name="Schmutz J."/>
            <person name="Lucas S."/>
            <person name="Harris P."/>
            <person name="Powlowski J."/>
            <person name="Bellemare A."/>
            <person name="Taylor D."/>
            <person name="Butler G."/>
            <person name="de Vries R.P."/>
            <person name="Allijn I.E."/>
            <person name="van den Brink J."/>
            <person name="Ushinsky S."/>
            <person name="Storms R."/>
            <person name="Powell A.J."/>
            <person name="Paulsen I.T."/>
            <person name="Elbourne L.D.H."/>
            <person name="Baker S.E."/>
            <person name="Magnuson J."/>
            <person name="LaBoissiere S."/>
            <person name="Clutterbuck A.J."/>
            <person name="Martinez D."/>
            <person name="Wogulis M."/>
            <person name="de Leon A.L."/>
            <person name="Rey M.W."/>
            <person name="Tsang A."/>
        </authorList>
    </citation>
    <scope>NUCLEOTIDE SEQUENCE [LARGE SCALE GENOMIC DNA]</scope>
    <source>
        <strain evidence="4">ATCC 42464 / BCRC 31852 / DSM 1799</strain>
    </source>
</reference>
<dbReference type="OrthoDB" id="4991875at2759"/>
<organism evidence="3 4">
    <name type="scientific">Thermothelomyces thermophilus (strain ATCC 42464 / BCRC 31852 / DSM 1799)</name>
    <name type="common">Sporotrichum thermophile</name>
    <dbReference type="NCBI Taxonomy" id="573729"/>
    <lineage>
        <taxon>Eukaryota</taxon>
        <taxon>Fungi</taxon>
        <taxon>Dikarya</taxon>
        <taxon>Ascomycota</taxon>
        <taxon>Pezizomycotina</taxon>
        <taxon>Sordariomycetes</taxon>
        <taxon>Sordariomycetidae</taxon>
        <taxon>Sordariales</taxon>
        <taxon>Chaetomiaceae</taxon>
        <taxon>Thermothelomyces</taxon>
    </lineage>
</organism>
<dbReference type="EMBL" id="CP003007">
    <property type="protein sequence ID" value="AEO60660.1"/>
    <property type="molecule type" value="Genomic_DNA"/>
</dbReference>
<proteinExistence type="predicted"/>
<dbReference type="HOGENOM" id="CLU_074173_1_0_1"/>
<feature type="region of interest" description="Disordered" evidence="1">
    <location>
        <begin position="130"/>
        <end position="171"/>
    </location>
</feature>
<dbReference type="InParanoid" id="G2QL28"/>
<dbReference type="VEuPathDB" id="FungiDB:MYCTH_2129788"/>
<sequence length="195" mass="19495">MKYSALLLVTAGLAAAQLSVVTVVLPQFDQQAIDASVIAAAPTATTYRLNCPPGADSSDCGMPDEFEFVYGPSTFAYTMSLDLPKDTADCVGTMSKEGLSTVARDTLTDLTSFMLPITITAGLDKLAASTGAGTAPEAPARTTTTGGTTETAGSTGTTGSTVATSSTQTGGVPPQITQNAVLVGAAALVGGAMLM</sequence>
<dbReference type="eggNOG" id="ENOG502SCCN">
    <property type="taxonomic scope" value="Eukaryota"/>
</dbReference>
<accession>G2QL28</accession>
<evidence type="ECO:0000256" key="2">
    <source>
        <dbReference type="SAM" id="SignalP"/>
    </source>
</evidence>
<dbReference type="RefSeq" id="XP_003665905.1">
    <property type="nucleotide sequence ID" value="XM_003665857.1"/>
</dbReference>
<evidence type="ECO:0000313" key="4">
    <source>
        <dbReference type="Proteomes" id="UP000007322"/>
    </source>
</evidence>
<dbReference type="Proteomes" id="UP000007322">
    <property type="component" value="Chromosome 6"/>
</dbReference>
<keyword evidence="2" id="KW-0732">Signal</keyword>
<dbReference type="GeneID" id="11513808"/>
<evidence type="ECO:0000313" key="3">
    <source>
        <dbReference type="EMBL" id="AEO60660.1"/>
    </source>
</evidence>
<name>G2QL28_THET4</name>
<dbReference type="OMA" id="MDISYSY"/>
<dbReference type="KEGG" id="mtm:MYCTH_2129788"/>